<dbReference type="OrthoDB" id="2747330at2759"/>
<sequence>MGDLTWVPLIAETYWQIGMDEVRVGNQAISGSVAGIVNTGTSLIVGPTESVNKVNVCLITYGKLYYRFMDPLLMIRINPHLPPYPTPPPTIPAATYSGNPFTRRRKFIL</sequence>
<dbReference type="AlphaFoldDB" id="A0A0M3K202"/>
<dbReference type="PANTHER" id="PTHR47966:SF51">
    <property type="entry name" value="BETA-SITE APP-CLEAVING ENZYME, ISOFORM A-RELATED"/>
    <property type="match status" value="1"/>
</dbReference>
<dbReference type="InterPro" id="IPR021109">
    <property type="entry name" value="Peptidase_aspartic_dom_sf"/>
</dbReference>
<keyword evidence="4" id="KW-1185">Reference proteome</keyword>
<dbReference type="EMBL" id="UYRR01031704">
    <property type="protein sequence ID" value="VDK52074.1"/>
    <property type="molecule type" value="Genomic_DNA"/>
</dbReference>
<evidence type="ECO:0000313" key="5">
    <source>
        <dbReference type="WBParaSite" id="ASIM_0001491601-mRNA-1"/>
    </source>
</evidence>
<name>A0A0M3K202_ANISI</name>
<protein>
    <submittedName>
        <fullName evidence="5">Peptidase A1 domain-containing protein</fullName>
    </submittedName>
</protein>
<dbReference type="Gene3D" id="2.60.40.1960">
    <property type="match status" value="1"/>
</dbReference>
<comment type="similarity">
    <text evidence="1">Belongs to the peptidase A1 family.</text>
</comment>
<dbReference type="GO" id="GO:0006508">
    <property type="term" value="P:proteolysis"/>
    <property type="evidence" value="ECO:0007669"/>
    <property type="project" value="InterPro"/>
</dbReference>
<dbReference type="Pfam" id="PF00026">
    <property type="entry name" value="Asp"/>
    <property type="match status" value="1"/>
</dbReference>
<evidence type="ECO:0000313" key="4">
    <source>
        <dbReference type="Proteomes" id="UP000267096"/>
    </source>
</evidence>
<gene>
    <name evidence="3" type="ORF">ASIM_LOCUS14326</name>
</gene>
<dbReference type="Gene3D" id="2.40.70.10">
    <property type="entry name" value="Acid Proteases"/>
    <property type="match status" value="1"/>
</dbReference>
<reference evidence="3 4" key="2">
    <citation type="submission" date="2018-11" db="EMBL/GenBank/DDBJ databases">
        <authorList>
            <consortium name="Pathogen Informatics"/>
        </authorList>
    </citation>
    <scope>NUCLEOTIDE SEQUENCE [LARGE SCALE GENOMIC DNA]</scope>
</reference>
<dbReference type="Proteomes" id="UP000267096">
    <property type="component" value="Unassembled WGS sequence"/>
</dbReference>
<dbReference type="InterPro" id="IPR001461">
    <property type="entry name" value="Aspartic_peptidase_A1"/>
</dbReference>
<dbReference type="PANTHER" id="PTHR47966">
    <property type="entry name" value="BETA-SITE APP-CLEAVING ENZYME, ISOFORM A-RELATED"/>
    <property type="match status" value="1"/>
</dbReference>
<dbReference type="WBParaSite" id="ASIM_0001491601-mRNA-1">
    <property type="protein sequence ID" value="ASIM_0001491601-mRNA-1"/>
    <property type="gene ID" value="ASIM_0001491601"/>
</dbReference>
<evidence type="ECO:0000259" key="2">
    <source>
        <dbReference type="PROSITE" id="PS51767"/>
    </source>
</evidence>
<evidence type="ECO:0000313" key="3">
    <source>
        <dbReference type="EMBL" id="VDK52074.1"/>
    </source>
</evidence>
<dbReference type="InterPro" id="IPR033121">
    <property type="entry name" value="PEPTIDASE_A1"/>
</dbReference>
<reference evidence="5" key="1">
    <citation type="submission" date="2017-02" db="UniProtKB">
        <authorList>
            <consortium name="WormBaseParasite"/>
        </authorList>
    </citation>
    <scope>IDENTIFICATION</scope>
</reference>
<organism evidence="5">
    <name type="scientific">Anisakis simplex</name>
    <name type="common">Herring worm</name>
    <dbReference type="NCBI Taxonomy" id="6269"/>
    <lineage>
        <taxon>Eukaryota</taxon>
        <taxon>Metazoa</taxon>
        <taxon>Ecdysozoa</taxon>
        <taxon>Nematoda</taxon>
        <taxon>Chromadorea</taxon>
        <taxon>Rhabditida</taxon>
        <taxon>Spirurina</taxon>
        <taxon>Ascaridomorpha</taxon>
        <taxon>Ascaridoidea</taxon>
        <taxon>Anisakidae</taxon>
        <taxon>Anisakis</taxon>
        <taxon>Anisakis simplex complex</taxon>
    </lineage>
</organism>
<evidence type="ECO:0000256" key="1">
    <source>
        <dbReference type="ARBA" id="ARBA00007447"/>
    </source>
</evidence>
<dbReference type="SUPFAM" id="SSF50630">
    <property type="entry name" value="Acid proteases"/>
    <property type="match status" value="1"/>
</dbReference>
<accession>A0A0M3K202</accession>
<proteinExistence type="inferred from homology"/>
<dbReference type="PROSITE" id="PS51767">
    <property type="entry name" value="PEPTIDASE_A1"/>
    <property type="match status" value="1"/>
</dbReference>
<dbReference type="GO" id="GO:0004190">
    <property type="term" value="F:aspartic-type endopeptidase activity"/>
    <property type="evidence" value="ECO:0007669"/>
    <property type="project" value="InterPro"/>
</dbReference>
<feature type="domain" description="Peptidase A1" evidence="2">
    <location>
        <begin position="1"/>
        <end position="109"/>
    </location>
</feature>